<dbReference type="PANTHER" id="PTHR42929">
    <property type="entry name" value="INNER MEMBRANE ABC TRANSPORTER PERMEASE PROTEIN YDCU-RELATED-RELATED"/>
    <property type="match status" value="1"/>
</dbReference>
<reference evidence="11 12" key="1">
    <citation type="submission" date="2018-11" db="EMBL/GenBank/DDBJ databases">
        <title>The draft genome sequence of Amphritea opalescens ANRC-JH13T.</title>
        <authorList>
            <person name="Fang Z."/>
            <person name="Zhang Y."/>
            <person name="Han X."/>
        </authorList>
    </citation>
    <scope>NUCLEOTIDE SEQUENCE [LARGE SCALE GENOMIC DNA]</scope>
    <source>
        <strain evidence="11 12">ANRC-JH13</strain>
    </source>
</reference>
<feature type="transmembrane region" description="Helical" evidence="8">
    <location>
        <begin position="234"/>
        <end position="252"/>
    </location>
</feature>
<feature type="transmembrane region" description="Helical" evidence="8">
    <location>
        <begin position="258"/>
        <end position="277"/>
    </location>
</feature>
<dbReference type="Proteomes" id="UP000283087">
    <property type="component" value="Unassembled WGS sequence"/>
</dbReference>
<dbReference type="GO" id="GO:0055085">
    <property type="term" value="P:transmembrane transport"/>
    <property type="evidence" value="ECO:0007669"/>
    <property type="project" value="InterPro"/>
</dbReference>
<evidence type="ECO:0000256" key="1">
    <source>
        <dbReference type="ARBA" id="ARBA00004651"/>
    </source>
</evidence>
<evidence type="ECO:0000259" key="10">
    <source>
        <dbReference type="PROSITE" id="PS50928"/>
    </source>
</evidence>
<comment type="similarity">
    <text evidence="2">Belongs to the binding-protein-dependent transport system permease family. CysTW subfamily.</text>
</comment>
<evidence type="ECO:0000313" key="12">
    <source>
        <dbReference type="Proteomes" id="UP000283087"/>
    </source>
</evidence>
<keyword evidence="6 8" id="KW-1133">Transmembrane helix</keyword>
<feature type="transmembrane region" description="Helical" evidence="8">
    <location>
        <begin position="289"/>
        <end position="310"/>
    </location>
</feature>
<comment type="caution">
    <text evidence="11">The sequence shown here is derived from an EMBL/GenBank/DDBJ whole genome shotgun (WGS) entry which is preliminary data.</text>
</comment>
<dbReference type="OrthoDB" id="9807047at2"/>
<evidence type="ECO:0000256" key="4">
    <source>
        <dbReference type="ARBA" id="ARBA00022475"/>
    </source>
</evidence>
<proteinExistence type="inferred from homology"/>
<feature type="transmembrane region" description="Helical" evidence="8">
    <location>
        <begin position="346"/>
        <end position="367"/>
    </location>
</feature>
<dbReference type="Pfam" id="PF00528">
    <property type="entry name" value="BPD_transp_1"/>
    <property type="match status" value="1"/>
</dbReference>
<dbReference type="Gene3D" id="1.10.3720.10">
    <property type="entry name" value="MetI-like"/>
    <property type="match status" value="1"/>
</dbReference>
<evidence type="ECO:0000256" key="7">
    <source>
        <dbReference type="ARBA" id="ARBA00023136"/>
    </source>
</evidence>
<sequence>MMANTVEAEGQLTPDEQKRLTSDMHRSLRRKKVRALFLVAPLLIFIMVTFVSPIATMLFRSIDNPQVSEYMPNTTAALASWDGDSNELPDEATYAALVEDLVVGRKNHTIGKAATRLNYEKSQMRSLLTGTARKAARLKPPYKAQLIKINKGWGDIDNWRVIKRESKPYTTSYYIAAFDMETTPEGEIRMLPENQRVYLQMLWRTVWMSVVITLLTLLLGYPVSYLLASLPMRVANTLMILVLLPFWTSLLVRTSSWIALLQGQGVINDILVWFGLVNDESRLSMIYNATGTVIAMTHILLPFMILPLYSVMKTIPPSYMRAARSLGATPFTAFVKVYLPQSVPGISAGAILVFILAIGYYITPALVGGQTGQFIGNMIAYHMQSSLNWGLAAALGVVLLTLVLGIYALYSRLFGGNNQMTLR</sequence>
<comment type="subcellular location">
    <subcellularLocation>
        <location evidence="1 8">Cell membrane</location>
        <topology evidence="1 8">Multi-pass membrane protein</topology>
    </subcellularLocation>
</comment>
<dbReference type="InterPro" id="IPR035906">
    <property type="entry name" value="MetI-like_sf"/>
</dbReference>
<dbReference type="PANTHER" id="PTHR42929:SF5">
    <property type="entry name" value="ABC TRANSPORTER PERMEASE PROTEIN"/>
    <property type="match status" value="1"/>
</dbReference>
<keyword evidence="7 8" id="KW-0472">Membrane</keyword>
<dbReference type="InterPro" id="IPR000515">
    <property type="entry name" value="MetI-like"/>
</dbReference>
<evidence type="ECO:0000313" key="11">
    <source>
        <dbReference type="EMBL" id="RTE64725.1"/>
    </source>
</evidence>
<dbReference type="RefSeq" id="WP_126159655.1">
    <property type="nucleotide sequence ID" value="NZ_RQXW01000018.1"/>
</dbReference>
<keyword evidence="12" id="KW-1185">Reference proteome</keyword>
<dbReference type="PROSITE" id="PS50928">
    <property type="entry name" value="ABC_TM1"/>
    <property type="match status" value="1"/>
</dbReference>
<evidence type="ECO:0000256" key="2">
    <source>
        <dbReference type="ARBA" id="ARBA00007069"/>
    </source>
</evidence>
<accession>A0A430KMN0</accession>
<evidence type="ECO:0000256" key="6">
    <source>
        <dbReference type="ARBA" id="ARBA00022989"/>
    </source>
</evidence>
<dbReference type="EMBL" id="RQXW01000018">
    <property type="protein sequence ID" value="RTE64725.1"/>
    <property type="molecule type" value="Genomic_DNA"/>
</dbReference>
<evidence type="ECO:0000256" key="5">
    <source>
        <dbReference type="ARBA" id="ARBA00022692"/>
    </source>
</evidence>
<dbReference type="AlphaFoldDB" id="A0A430KMN0"/>
<evidence type="ECO:0000256" key="3">
    <source>
        <dbReference type="ARBA" id="ARBA00022448"/>
    </source>
</evidence>
<feature type="domain" description="ABC transmembrane type-1" evidence="10">
    <location>
        <begin position="202"/>
        <end position="410"/>
    </location>
</feature>
<feature type="transmembrane region" description="Helical" evidence="8">
    <location>
        <begin position="387"/>
        <end position="410"/>
    </location>
</feature>
<evidence type="ECO:0000256" key="9">
    <source>
        <dbReference type="SAM" id="MobiDB-lite"/>
    </source>
</evidence>
<evidence type="ECO:0000256" key="8">
    <source>
        <dbReference type="RuleBase" id="RU363032"/>
    </source>
</evidence>
<feature type="region of interest" description="Disordered" evidence="9">
    <location>
        <begin position="1"/>
        <end position="23"/>
    </location>
</feature>
<gene>
    <name evidence="11" type="ORF">EH243_15905</name>
</gene>
<protein>
    <submittedName>
        <fullName evidence="11">ABC transporter permease</fullName>
    </submittedName>
</protein>
<keyword evidence="3 8" id="KW-0813">Transport</keyword>
<organism evidence="11 12">
    <name type="scientific">Amphritea opalescens</name>
    <dbReference type="NCBI Taxonomy" id="2490544"/>
    <lineage>
        <taxon>Bacteria</taxon>
        <taxon>Pseudomonadati</taxon>
        <taxon>Pseudomonadota</taxon>
        <taxon>Gammaproteobacteria</taxon>
        <taxon>Oceanospirillales</taxon>
        <taxon>Oceanospirillaceae</taxon>
        <taxon>Amphritea</taxon>
    </lineage>
</organism>
<keyword evidence="5 8" id="KW-0812">Transmembrane</keyword>
<feature type="transmembrane region" description="Helical" evidence="8">
    <location>
        <begin position="206"/>
        <end position="227"/>
    </location>
</feature>
<feature type="transmembrane region" description="Helical" evidence="8">
    <location>
        <begin position="35"/>
        <end position="59"/>
    </location>
</feature>
<dbReference type="SUPFAM" id="SSF161098">
    <property type="entry name" value="MetI-like"/>
    <property type="match status" value="1"/>
</dbReference>
<dbReference type="CDD" id="cd06261">
    <property type="entry name" value="TM_PBP2"/>
    <property type="match status" value="1"/>
</dbReference>
<dbReference type="GO" id="GO:0005886">
    <property type="term" value="C:plasma membrane"/>
    <property type="evidence" value="ECO:0007669"/>
    <property type="project" value="UniProtKB-SubCell"/>
</dbReference>
<keyword evidence="4" id="KW-1003">Cell membrane</keyword>
<name>A0A430KMN0_9GAMM</name>